<feature type="transmembrane region" description="Helical" evidence="7">
    <location>
        <begin position="1832"/>
        <end position="1853"/>
    </location>
</feature>
<keyword evidence="3" id="KW-0964">Secreted</keyword>
<evidence type="ECO:0000256" key="6">
    <source>
        <dbReference type="SAM" id="MobiDB-lite"/>
    </source>
</evidence>
<evidence type="ECO:0000313" key="10">
    <source>
        <dbReference type="EMBL" id="CAE0774670.1"/>
    </source>
</evidence>
<dbReference type="GO" id="GO:0005576">
    <property type="term" value="C:extracellular region"/>
    <property type="evidence" value="ECO:0007669"/>
    <property type="project" value="UniProtKB-SubCell"/>
</dbReference>
<dbReference type="EMBL" id="HBIZ01042711">
    <property type="protein sequence ID" value="CAE0774670.1"/>
    <property type="molecule type" value="Transcribed_RNA"/>
</dbReference>
<evidence type="ECO:0000259" key="9">
    <source>
        <dbReference type="Pfam" id="PF02225"/>
    </source>
</evidence>
<accession>A0A7S4BRP5</accession>
<keyword evidence="4 8" id="KW-0732">Signal</keyword>
<gene>
    <name evidence="10" type="ORF">PCAR00345_LOCUS27304</name>
</gene>
<feature type="region of interest" description="Disordered" evidence="6">
    <location>
        <begin position="1193"/>
        <end position="1213"/>
    </location>
</feature>
<evidence type="ECO:0000256" key="7">
    <source>
        <dbReference type="SAM" id="Phobius"/>
    </source>
</evidence>
<keyword evidence="5" id="KW-0325">Glycoprotein</keyword>
<dbReference type="InterPro" id="IPR031420">
    <property type="entry name" value="UPF0669"/>
</dbReference>
<feature type="signal peptide" evidence="8">
    <location>
        <begin position="1"/>
        <end position="23"/>
    </location>
</feature>
<sequence>MSSRWHGFAWLSMPSLLLSAASASEISLELVPTTSTLPAAPALLLFGQWPPRNTEPLLLSNPSLASIVMPGCRELTPTPPPGVSSTLVITNPSACSASELGPLIKHSMRSAGVVLLSSAESGEVVHLPNWGLNGIQTPDVGGYVVSVGKSWGDRLAALMPSLDAAASLRVTPRVGALTIDEERDEWVVEGHGNYYSLVYPEERFNGRTSAKLTITVTPEFGDPDLFVNVGASADTIPLPVRHAAQYSETSPGDDAMDLEITAEMPALKLMILGADASNFTLLVSDEQSVVPLENGRPKRFESAAGTFRYFSVQVPEHELLRVTVTPLTGDPDLFVSCTTTKPDSTSATWSSRQTGQAASEGSPYEHVVIPERDSHRCSNVALCTFNIAVQAKTASTYSIAGVWGSGFIRLNEGLPQAGEINAEEISTGQGMRNYIYRASGTHADLSFGLSLVYGVAHIYVATDGPASPTHATWTSNTLASASERLDIRHTDANFCAACDYHIAIVPAAPHAQPVAYTLSAASAETMTVLEDGTPMASVAVAADAYEYFKFFVSNELVDLQIILTAFRGNPDLYVSTTTPKPNATSFEYTSQDLEGDIIKIDHRDASLVACHERQTTCVVYVSVLGVHDDAQFSLLVSAYPVSAGFHVDLPTAIAGEYEFTTATFGPTLPQLPLSQYVSYAQPHHACAPLENVNDLSGMIALVDRSPATDECPMPERYFANMVLRLQEANAVAVIMANNVDGPLVYMGAVSGDQATRVTIPSIFVSKDTATVLKQNLANGLHVSLSKPSGRIPLLTPGNPQAGATLHSQFQYYEVWTPPGADAIEISVTPSFGNPDLFISSNELLPSQMYYTWTSETSGSESLRIDAADPKACRSCRYYVGVLGAASSTAYTIQYTLTDTLPTLQAGLPMPAIEVKAGEYRYYRCYIDGHGTSGVTIAITIASGDADLYVSFVNEHPTKQQNQFEAEGRMSCNSVDCGNSIKQGDAIHISASDVSKFCNGPCLAYIGVYGALESTVSLLMTLDDDEAPVPLSDGVSQLAVLTHAGEYDFYTFSVGQSAEAFDVTVTPSSGDPDLYLTSNASFPDRYNWEWRSTGAAGEVVRVTLTDPDACVPCTYRIAVYAWTPNVRYSVTATSVKGTRLLNEGAAAPAKAETGKYRFFRYFVRSMEDIELILTDFSGNPSLFTWFNRNPTANKSLDPNEAVPSNALSSERPSGPETIVLDAGARSDCKLPCTLYAAVRAESNASFSLLITQHPSLAIQLVDGQPQAMTIHTPTGERRFTFDAAEVKDGGVGFSLAAFAGSPKMVVSYARADGRVSLTGDAANPVRIEACTPSCANVRFTVVVSGGQSEFAITAKTARSVQLLQDRTPLRGQAAPGTASLYKVDVPSEAANAVLAITVLQGRLDVVLEGSEYSPYTNLTASSTEPLSLPLVPGAMNRVSIGAPRSQQRPSSFVLLPILSSNSTLVVTDGQPAAVAVSPNSVERFQFLSPAGAAVALTASPSGLTTKASISLVARFESDNHTLTEAKRGNDGEMLFMFLTAPERAICEVYCLLSIELSASAAANVTLTASTLGAVTQLSLDQPVAGEVVGANEAERMRQYVVLLDPNDDKDDELTLDLQVCSSRPSKAALYMSDKVQPSSAFLVSDAGSPPKPLNVGPSTLRGLSKLFVGVGAVGSIEYVLEARYASTPASSSLLSPGEGSVKMKLHRGDEPHMEISFRSTGATRYELYFGRKESETREQFKYWCGVQKRGSVFKTLTFTQTSKSDVVHTDIFLSERADGTICVAGDENVCLPHGEDLTLVLVATVPRANDRARHVLYQPFDFVYHRGGGGPSAFVILILILLFACLGYAGCWVAKRKMQGDHVGADKETWGAFSGETGTLMRGAAARTSAFAKYCYNAALSGFSWSRSKIRDARSRHVAGTRTRGNESMSAPLTAAASQYAAPAVLPALAPAAADGGTEPLQLVMASPLPPDASFGQATQVASTTSGEMFDEPVVATDVRHAGMD</sequence>
<organism evidence="10">
    <name type="scientific">Chrysotila carterae</name>
    <name type="common">Marine alga</name>
    <name type="synonym">Syracosphaera carterae</name>
    <dbReference type="NCBI Taxonomy" id="13221"/>
    <lineage>
        <taxon>Eukaryota</taxon>
        <taxon>Haptista</taxon>
        <taxon>Haptophyta</taxon>
        <taxon>Prymnesiophyceae</taxon>
        <taxon>Isochrysidales</taxon>
        <taxon>Isochrysidaceae</taxon>
        <taxon>Chrysotila</taxon>
    </lineage>
</organism>
<evidence type="ECO:0000256" key="3">
    <source>
        <dbReference type="ARBA" id="ARBA00022525"/>
    </source>
</evidence>
<feature type="compositionally biased region" description="Polar residues" evidence="6">
    <location>
        <begin position="344"/>
        <end position="359"/>
    </location>
</feature>
<dbReference type="Gene3D" id="2.60.120.380">
    <property type="match status" value="5"/>
</dbReference>
<evidence type="ECO:0000256" key="1">
    <source>
        <dbReference type="ARBA" id="ARBA00004613"/>
    </source>
</evidence>
<evidence type="ECO:0000256" key="8">
    <source>
        <dbReference type="SAM" id="SignalP"/>
    </source>
</evidence>
<dbReference type="Gene3D" id="3.50.30.30">
    <property type="match status" value="1"/>
</dbReference>
<feature type="chain" id="PRO_5031378665" description="PA domain-containing protein" evidence="8">
    <location>
        <begin position="24"/>
        <end position="2004"/>
    </location>
</feature>
<keyword evidence="7" id="KW-0812">Transmembrane</keyword>
<evidence type="ECO:0000256" key="5">
    <source>
        <dbReference type="ARBA" id="ARBA00023180"/>
    </source>
</evidence>
<dbReference type="PANTHER" id="PTHR31703">
    <property type="entry name" value="UPF0669 PROTEIN C6ORF120"/>
    <property type="match status" value="1"/>
</dbReference>
<feature type="domain" description="PA" evidence="9">
    <location>
        <begin position="680"/>
        <end position="770"/>
    </location>
</feature>
<proteinExistence type="inferred from homology"/>
<dbReference type="InterPro" id="IPR003137">
    <property type="entry name" value="PA_domain"/>
</dbReference>
<reference evidence="10" key="1">
    <citation type="submission" date="2021-01" db="EMBL/GenBank/DDBJ databases">
        <authorList>
            <person name="Corre E."/>
            <person name="Pelletier E."/>
            <person name="Niang G."/>
            <person name="Scheremetjew M."/>
            <person name="Finn R."/>
            <person name="Kale V."/>
            <person name="Holt S."/>
            <person name="Cochrane G."/>
            <person name="Meng A."/>
            <person name="Brown T."/>
            <person name="Cohen L."/>
        </authorList>
    </citation>
    <scope>NUCLEOTIDE SEQUENCE</scope>
    <source>
        <strain evidence="10">CCMP645</strain>
    </source>
</reference>
<feature type="region of interest" description="Disordered" evidence="6">
    <location>
        <begin position="344"/>
        <end position="363"/>
    </location>
</feature>
<protein>
    <recommendedName>
        <fullName evidence="9">PA domain-containing protein</fullName>
    </recommendedName>
</protein>
<name>A0A7S4BRP5_CHRCT</name>
<keyword evidence="7" id="KW-0472">Membrane</keyword>
<comment type="subcellular location">
    <subcellularLocation>
        <location evidence="1">Secreted</location>
    </subcellularLocation>
</comment>
<comment type="similarity">
    <text evidence="2">Belongs to the UPF0669 family.</text>
</comment>
<evidence type="ECO:0000256" key="4">
    <source>
        <dbReference type="ARBA" id="ARBA00022729"/>
    </source>
</evidence>
<dbReference type="Pfam" id="PF02225">
    <property type="entry name" value="PA"/>
    <property type="match status" value="1"/>
</dbReference>
<keyword evidence="7" id="KW-1133">Transmembrane helix</keyword>
<evidence type="ECO:0000256" key="2">
    <source>
        <dbReference type="ARBA" id="ARBA00008960"/>
    </source>
</evidence>
<dbReference type="PANTHER" id="PTHR31703:SF2">
    <property type="entry name" value="UPF0669 PROTEIN C6ORF120"/>
    <property type="match status" value="1"/>
</dbReference>